<dbReference type="InterPro" id="IPR037523">
    <property type="entry name" value="VOC_core"/>
</dbReference>
<dbReference type="InterPro" id="IPR029068">
    <property type="entry name" value="Glyas_Bleomycin-R_OHBP_Dase"/>
</dbReference>
<dbReference type="InterPro" id="IPR050383">
    <property type="entry name" value="GlyoxalaseI/FosfomycinResist"/>
</dbReference>
<sequence>MLKMAGLDHIVLRTTKLTQMLDFYCGHLGCTLERKTDDSLGLTQLRAGNTLIDIVTFDSKLGKLADNPPDLNSPNLDHFCLQVETSSMDEICQYLTQHYIPHTEPENRYGAQGFGLSVYLTDPQGNTVELKPKVDEG</sequence>
<proteinExistence type="predicted"/>
<name>A0ABY7AMU6_9ALTE</name>
<accession>A0ABY7AMU6</accession>
<evidence type="ECO:0000313" key="2">
    <source>
        <dbReference type="EMBL" id="WAJ70878.1"/>
    </source>
</evidence>
<dbReference type="Proteomes" id="UP001163726">
    <property type="component" value="Chromosome"/>
</dbReference>
<dbReference type="PANTHER" id="PTHR21366">
    <property type="entry name" value="GLYOXALASE FAMILY PROTEIN"/>
    <property type="match status" value="1"/>
</dbReference>
<dbReference type="InterPro" id="IPR004360">
    <property type="entry name" value="Glyas_Fos-R_dOase_dom"/>
</dbReference>
<evidence type="ECO:0000313" key="3">
    <source>
        <dbReference type="Proteomes" id="UP001163726"/>
    </source>
</evidence>
<keyword evidence="3" id="KW-1185">Reference proteome</keyword>
<dbReference type="PANTHER" id="PTHR21366:SF14">
    <property type="entry name" value="GLYOXALASE DOMAIN-CONTAINING PROTEIN 5"/>
    <property type="match status" value="1"/>
</dbReference>
<protein>
    <submittedName>
        <fullName evidence="2">VOC family protein</fullName>
    </submittedName>
</protein>
<gene>
    <name evidence="2" type="ORF">OLW01_03450</name>
</gene>
<dbReference type="Gene3D" id="3.10.180.10">
    <property type="entry name" value="2,3-Dihydroxybiphenyl 1,2-Dioxygenase, domain 1"/>
    <property type="match status" value="1"/>
</dbReference>
<organism evidence="2 3">
    <name type="scientific">Catenovulum adriaticum</name>
    <dbReference type="NCBI Taxonomy" id="2984846"/>
    <lineage>
        <taxon>Bacteria</taxon>
        <taxon>Pseudomonadati</taxon>
        <taxon>Pseudomonadota</taxon>
        <taxon>Gammaproteobacteria</taxon>
        <taxon>Alteromonadales</taxon>
        <taxon>Alteromonadaceae</taxon>
        <taxon>Catenovulum</taxon>
    </lineage>
</organism>
<dbReference type="SUPFAM" id="SSF54593">
    <property type="entry name" value="Glyoxalase/Bleomycin resistance protein/Dihydroxybiphenyl dioxygenase"/>
    <property type="match status" value="1"/>
</dbReference>
<feature type="domain" description="VOC" evidence="1">
    <location>
        <begin position="6"/>
        <end position="133"/>
    </location>
</feature>
<dbReference type="EMBL" id="CP109965">
    <property type="protein sequence ID" value="WAJ70878.1"/>
    <property type="molecule type" value="Genomic_DNA"/>
</dbReference>
<dbReference type="Pfam" id="PF00903">
    <property type="entry name" value="Glyoxalase"/>
    <property type="match status" value="1"/>
</dbReference>
<reference evidence="2" key="1">
    <citation type="submission" date="2022-10" db="EMBL/GenBank/DDBJ databases">
        <title>Catenovulum adriacola sp. nov. isolated in the Harbour of Susak.</title>
        <authorList>
            <person name="Schoch T."/>
            <person name="Reich S.J."/>
            <person name="Stoeferle S."/>
            <person name="Flaiz M."/>
            <person name="Kazda M."/>
            <person name="Riedel C.U."/>
            <person name="Duerre P."/>
        </authorList>
    </citation>
    <scope>NUCLEOTIDE SEQUENCE</scope>
    <source>
        <strain evidence="2">TS8</strain>
    </source>
</reference>
<evidence type="ECO:0000259" key="1">
    <source>
        <dbReference type="PROSITE" id="PS51819"/>
    </source>
</evidence>
<dbReference type="PROSITE" id="PS51819">
    <property type="entry name" value="VOC"/>
    <property type="match status" value="1"/>
</dbReference>
<dbReference type="RefSeq" id="WP_268075225.1">
    <property type="nucleotide sequence ID" value="NZ_CP109965.1"/>
</dbReference>